<feature type="region of interest" description="Disordered" evidence="1">
    <location>
        <begin position="1"/>
        <end position="23"/>
    </location>
</feature>
<reference evidence="3" key="1">
    <citation type="submission" date="2014-12" db="EMBL/GenBank/DDBJ databases">
        <title>Genome Sequence of Valsa Canker Pathogens Uncovers a Specific Adaption of Colonization on Woody Bark.</title>
        <authorList>
            <person name="Yin Z."/>
            <person name="Liu H."/>
            <person name="Gao X."/>
            <person name="Li Z."/>
            <person name="Song N."/>
            <person name="Ke X."/>
            <person name="Dai Q."/>
            <person name="Wu Y."/>
            <person name="Sun Y."/>
            <person name="Xu J.-R."/>
            <person name="Kang Z.K."/>
            <person name="Wang L."/>
            <person name="Huang L."/>
        </authorList>
    </citation>
    <scope>NUCLEOTIDE SEQUENCE [LARGE SCALE GENOMIC DNA]</scope>
    <source>
        <strain evidence="3">SXYL134</strain>
    </source>
</reference>
<dbReference type="Proteomes" id="UP000078576">
    <property type="component" value="Unassembled WGS sequence"/>
</dbReference>
<name>A0A194V179_CYTMA</name>
<sequence>MLSVQPLRRANYQPPKTEQTQRDYTGDMAELLKRQTCVSRLPPTVSCLYRDKKRHRSVSESAEELKENNSKKRPRTKGPGLEARIEKLEQLLESVAYIEKHLLQIYGVVGKLPEFGTYVDKRFSSIEEQLPGLEGRVEKLEQLPESVACIEEQLSRISGIVEKLPGLEDYVNQQLSRMETESIRRLCSAADVLETR</sequence>
<dbReference type="EMBL" id="KN714702">
    <property type="protein sequence ID" value="KUI57663.1"/>
    <property type="molecule type" value="Genomic_DNA"/>
</dbReference>
<accession>A0A194V179</accession>
<feature type="region of interest" description="Disordered" evidence="1">
    <location>
        <begin position="58"/>
        <end position="80"/>
    </location>
</feature>
<dbReference type="AlphaFoldDB" id="A0A194V179"/>
<keyword evidence="3" id="KW-1185">Reference proteome</keyword>
<evidence type="ECO:0000313" key="3">
    <source>
        <dbReference type="Proteomes" id="UP000078576"/>
    </source>
</evidence>
<evidence type="ECO:0000256" key="1">
    <source>
        <dbReference type="SAM" id="MobiDB-lite"/>
    </source>
</evidence>
<gene>
    <name evidence="2" type="ORF">VP1G_04946</name>
</gene>
<protein>
    <submittedName>
        <fullName evidence="2">Uncharacterized protein</fullName>
    </submittedName>
</protein>
<proteinExistence type="predicted"/>
<organism evidence="2 3">
    <name type="scientific">Cytospora mali</name>
    <name type="common">Apple Valsa canker fungus</name>
    <name type="synonym">Valsa mali</name>
    <dbReference type="NCBI Taxonomy" id="578113"/>
    <lineage>
        <taxon>Eukaryota</taxon>
        <taxon>Fungi</taxon>
        <taxon>Dikarya</taxon>
        <taxon>Ascomycota</taxon>
        <taxon>Pezizomycotina</taxon>
        <taxon>Sordariomycetes</taxon>
        <taxon>Sordariomycetidae</taxon>
        <taxon>Diaporthales</taxon>
        <taxon>Cytosporaceae</taxon>
        <taxon>Cytospora</taxon>
    </lineage>
</organism>
<evidence type="ECO:0000313" key="2">
    <source>
        <dbReference type="EMBL" id="KUI57663.1"/>
    </source>
</evidence>